<comment type="caution">
    <text evidence="2">The sequence shown here is derived from an EMBL/GenBank/DDBJ whole genome shotgun (WGS) entry which is preliminary data.</text>
</comment>
<keyword evidence="3" id="KW-1185">Reference proteome</keyword>
<proteinExistence type="predicted"/>
<feature type="coiled-coil region" evidence="1">
    <location>
        <begin position="96"/>
        <end position="186"/>
    </location>
</feature>
<accession>A0A8T0PQR5</accession>
<name>A0A8T0PQR5_PANVG</name>
<sequence length="306" mass="33879">MVSVLGELLELGPAGAETSAQGGLGVQPACPEDVESFYSEGFVKSLGVYGTEDLGRIIVSLCLKALLASCATVSGAKRDETKFLARSSDNLRLEENGRLKKENEALENLHNSLKSRNDLLNEKVTEQEDVIQKMQEKIELDEGVLDNLRGTIDRDNTKIVNLQTEVRQLKVDVEKKNELISKLEKEDEEDRETWVVASHEIVAKSAAIREEFQKALATFGAEPSPFPKEAEEKLTRCCINKNEQNHRRLCLPYCCKPRKHHAIAASRHLQPAVATTACICEPSTSSRLEDCRTALAPPPLGGIWES</sequence>
<reference evidence="2" key="1">
    <citation type="submission" date="2020-05" db="EMBL/GenBank/DDBJ databases">
        <title>WGS assembly of Panicum virgatum.</title>
        <authorList>
            <person name="Lovell J.T."/>
            <person name="Jenkins J."/>
            <person name="Shu S."/>
            <person name="Juenger T.E."/>
            <person name="Schmutz J."/>
        </authorList>
    </citation>
    <scope>NUCLEOTIDE SEQUENCE</scope>
    <source>
        <strain evidence="2">AP13</strain>
    </source>
</reference>
<evidence type="ECO:0000313" key="3">
    <source>
        <dbReference type="Proteomes" id="UP000823388"/>
    </source>
</evidence>
<dbReference type="Proteomes" id="UP000823388">
    <property type="component" value="Chromosome 8K"/>
</dbReference>
<protein>
    <submittedName>
        <fullName evidence="2">Uncharacterized protein</fullName>
    </submittedName>
</protein>
<keyword evidence="1" id="KW-0175">Coiled coil</keyword>
<dbReference type="AlphaFoldDB" id="A0A8T0PQR5"/>
<gene>
    <name evidence="2" type="ORF">PVAP13_8KG152801</name>
</gene>
<dbReference type="EMBL" id="CM029051">
    <property type="protein sequence ID" value="KAG2561296.1"/>
    <property type="molecule type" value="Genomic_DNA"/>
</dbReference>
<evidence type="ECO:0000313" key="2">
    <source>
        <dbReference type="EMBL" id="KAG2561296.1"/>
    </source>
</evidence>
<organism evidence="2 3">
    <name type="scientific">Panicum virgatum</name>
    <name type="common">Blackwell switchgrass</name>
    <dbReference type="NCBI Taxonomy" id="38727"/>
    <lineage>
        <taxon>Eukaryota</taxon>
        <taxon>Viridiplantae</taxon>
        <taxon>Streptophyta</taxon>
        <taxon>Embryophyta</taxon>
        <taxon>Tracheophyta</taxon>
        <taxon>Spermatophyta</taxon>
        <taxon>Magnoliopsida</taxon>
        <taxon>Liliopsida</taxon>
        <taxon>Poales</taxon>
        <taxon>Poaceae</taxon>
        <taxon>PACMAD clade</taxon>
        <taxon>Panicoideae</taxon>
        <taxon>Panicodae</taxon>
        <taxon>Paniceae</taxon>
        <taxon>Panicinae</taxon>
        <taxon>Panicum</taxon>
        <taxon>Panicum sect. Hiantes</taxon>
    </lineage>
</organism>
<evidence type="ECO:0000256" key="1">
    <source>
        <dbReference type="SAM" id="Coils"/>
    </source>
</evidence>